<dbReference type="Proteomes" id="UP000271087">
    <property type="component" value="Unassembled WGS sequence"/>
</dbReference>
<keyword evidence="1" id="KW-0812">Transmembrane</keyword>
<name>A0A182EWN4_ONCOC</name>
<reference evidence="4" key="1">
    <citation type="submission" date="2016-06" db="UniProtKB">
        <authorList>
            <consortium name="WormBaseParasite"/>
        </authorList>
    </citation>
    <scope>IDENTIFICATION</scope>
</reference>
<dbReference type="EMBL" id="UYRW01011154">
    <property type="protein sequence ID" value="VDM99419.1"/>
    <property type="molecule type" value="Genomic_DNA"/>
</dbReference>
<protein>
    <submittedName>
        <fullName evidence="4">Gamma-glutamylcyclotransferase</fullName>
    </submittedName>
</protein>
<evidence type="ECO:0000313" key="4">
    <source>
        <dbReference type="WBParaSite" id="nOo.2.0.1.t12580-RA"/>
    </source>
</evidence>
<evidence type="ECO:0000313" key="3">
    <source>
        <dbReference type="Proteomes" id="UP000271087"/>
    </source>
</evidence>
<accession>A0A182EWN4</accession>
<dbReference type="AlphaFoldDB" id="A0A182EWN4"/>
<proteinExistence type="predicted"/>
<keyword evidence="1" id="KW-0472">Membrane</keyword>
<keyword evidence="3" id="KW-1185">Reference proteome</keyword>
<gene>
    <name evidence="2" type="ORF">NOO_LOCUS12580</name>
</gene>
<evidence type="ECO:0000313" key="2">
    <source>
        <dbReference type="EMBL" id="VDM99419.1"/>
    </source>
</evidence>
<dbReference type="OrthoDB" id="5815589at2759"/>
<reference evidence="2 3" key="2">
    <citation type="submission" date="2018-08" db="EMBL/GenBank/DDBJ databases">
        <authorList>
            <person name="Laetsch R D."/>
            <person name="Stevens L."/>
            <person name="Kumar S."/>
            <person name="Blaxter L. M."/>
        </authorList>
    </citation>
    <scope>NUCLEOTIDE SEQUENCE [LARGE SCALE GENOMIC DNA]</scope>
</reference>
<keyword evidence="1" id="KW-1133">Transmembrane helix</keyword>
<organism evidence="4">
    <name type="scientific">Onchocerca ochengi</name>
    <name type="common">Filarial nematode worm</name>
    <dbReference type="NCBI Taxonomy" id="42157"/>
    <lineage>
        <taxon>Eukaryota</taxon>
        <taxon>Metazoa</taxon>
        <taxon>Ecdysozoa</taxon>
        <taxon>Nematoda</taxon>
        <taxon>Chromadorea</taxon>
        <taxon>Rhabditida</taxon>
        <taxon>Spirurina</taxon>
        <taxon>Spiruromorpha</taxon>
        <taxon>Filarioidea</taxon>
        <taxon>Onchocercidae</taxon>
        <taxon>Onchocerca</taxon>
    </lineage>
</organism>
<dbReference type="WBParaSite" id="nOo.2.0.1.t12580-RA">
    <property type="protein sequence ID" value="nOo.2.0.1.t12580-RA"/>
    <property type="gene ID" value="nOo.2.0.1.g12580"/>
</dbReference>
<evidence type="ECO:0000256" key="1">
    <source>
        <dbReference type="SAM" id="Phobius"/>
    </source>
</evidence>
<feature type="transmembrane region" description="Helical" evidence="1">
    <location>
        <begin position="96"/>
        <end position="113"/>
    </location>
</feature>
<sequence>MRRSTLSYLASGTTQPTPYIFVSYGTLVREKIDNFAINQRYLDPLQQIVEAENENLENGYSLKVVTENLLDRFEAMLSQIDKVYSIPHTGNHIPDWAMIVFIMCALLCLLMTIG</sequence>